<proteinExistence type="predicted"/>
<dbReference type="GeneID" id="10506573"/>
<dbReference type="AlphaFoldDB" id="F0ZB93"/>
<dbReference type="InParanoid" id="F0ZB93"/>
<reference evidence="3" key="1">
    <citation type="journal article" date="2011" name="Genome Biol.">
        <title>Comparative genomics of the social amoebae Dictyostelium discoideum and Dictyostelium purpureum.</title>
        <authorList>
            <consortium name="US DOE Joint Genome Institute (JGI-PGF)"/>
            <person name="Sucgang R."/>
            <person name="Kuo A."/>
            <person name="Tian X."/>
            <person name="Salerno W."/>
            <person name="Parikh A."/>
            <person name="Feasley C.L."/>
            <person name="Dalin E."/>
            <person name="Tu H."/>
            <person name="Huang E."/>
            <person name="Barry K."/>
            <person name="Lindquist E."/>
            <person name="Shapiro H."/>
            <person name="Bruce D."/>
            <person name="Schmutz J."/>
            <person name="Salamov A."/>
            <person name="Fey P."/>
            <person name="Gaudet P."/>
            <person name="Anjard C."/>
            <person name="Babu M.M."/>
            <person name="Basu S."/>
            <person name="Bushmanova Y."/>
            <person name="van der Wel H."/>
            <person name="Katoh-Kurasawa M."/>
            <person name="Dinh C."/>
            <person name="Coutinho P.M."/>
            <person name="Saito T."/>
            <person name="Elias M."/>
            <person name="Schaap P."/>
            <person name="Kay R.R."/>
            <person name="Henrissat B."/>
            <person name="Eichinger L."/>
            <person name="Rivero F."/>
            <person name="Putnam N.H."/>
            <person name="West C.M."/>
            <person name="Loomis W.F."/>
            <person name="Chisholm R.L."/>
            <person name="Shaulsky G."/>
            <person name="Strassmann J.E."/>
            <person name="Queller D.C."/>
            <person name="Kuspa A."/>
            <person name="Grigoriev I.V."/>
        </authorList>
    </citation>
    <scope>NUCLEOTIDE SEQUENCE [LARGE SCALE GENOMIC DNA]</scope>
    <source>
        <strain evidence="3">QSDP1</strain>
    </source>
</reference>
<sequence length="184" mass="21789">MSVTKVVSPANSGDFYRFQNFHKVVVFFGFNYTKYSPENHFLKSIALSKNKNSAEIIEKYCNELNIKPEELRQLQTDVNILHKTIGNQKSIIFSKVDITDKSKYHPLKDILESNEKYRKDKIEKILKFVKEKNINITIPDYVKERIFINVDHDYSLDIKSKTKEEFKNEKGDKEENKPQNEEKY</sequence>
<accession>F0ZB93</accession>
<dbReference type="Proteomes" id="UP000001064">
    <property type="component" value="Unassembled WGS sequence"/>
</dbReference>
<organism evidence="2 3">
    <name type="scientific">Dictyostelium purpureum</name>
    <name type="common">Slime mold</name>
    <dbReference type="NCBI Taxonomy" id="5786"/>
    <lineage>
        <taxon>Eukaryota</taxon>
        <taxon>Amoebozoa</taxon>
        <taxon>Evosea</taxon>
        <taxon>Eumycetozoa</taxon>
        <taxon>Dictyostelia</taxon>
        <taxon>Dictyosteliales</taxon>
        <taxon>Dictyosteliaceae</taxon>
        <taxon>Dictyostelium</taxon>
    </lineage>
</organism>
<dbReference type="RefSeq" id="XP_003284696.1">
    <property type="nucleotide sequence ID" value="XM_003284648.1"/>
</dbReference>
<protein>
    <submittedName>
        <fullName evidence="2">Uncharacterized protein</fullName>
    </submittedName>
</protein>
<feature type="region of interest" description="Disordered" evidence="1">
    <location>
        <begin position="164"/>
        <end position="184"/>
    </location>
</feature>
<gene>
    <name evidence="2" type="ORF">DICPUDRAFT_75646</name>
</gene>
<evidence type="ECO:0000313" key="3">
    <source>
        <dbReference type="Proteomes" id="UP000001064"/>
    </source>
</evidence>
<evidence type="ECO:0000313" key="2">
    <source>
        <dbReference type="EMBL" id="EGC38802.1"/>
    </source>
</evidence>
<keyword evidence="3" id="KW-1185">Reference proteome</keyword>
<name>F0ZB93_DICPU</name>
<evidence type="ECO:0000256" key="1">
    <source>
        <dbReference type="SAM" id="MobiDB-lite"/>
    </source>
</evidence>
<dbReference type="KEGG" id="dpp:DICPUDRAFT_75646"/>
<dbReference type="VEuPathDB" id="AmoebaDB:DICPUDRAFT_75646"/>
<dbReference type="EMBL" id="GL870969">
    <property type="protein sequence ID" value="EGC38802.1"/>
    <property type="molecule type" value="Genomic_DNA"/>
</dbReference>